<dbReference type="EMBL" id="JATAAI010000047">
    <property type="protein sequence ID" value="KAK1733582.1"/>
    <property type="molecule type" value="Genomic_DNA"/>
</dbReference>
<organism evidence="2 3">
    <name type="scientific">Skeletonema marinoi</name>
    <dbReference type="NCBI Taxonomy" id="267567"/>
    <lineage>
        <taxon>Eukaryota</taxon>
        <taxon>Sar</taxon>
        <taxon>Stramenopiles</taxon>
        <taxon>Ochrophyta</taxon>
        <taxon>Bacillariophyta</taxon>
        <taxon>Coscinodiscophyceae</taxon>
        <taxon>Thalassiosirophycidae</taxon>
        <taxon>Thalassiosirales</taxon>
        <taxon>Skeletonemataceae</taxon>
        <taxon>Skeletonema</taxon>
        <taxon>Skeletonema marinoi-dohrnii complex</taxon>
    </lineage>
</organism>
<dbReference type="AlphaFoldDB" id="A0AAD8XU76"/>
<evidence type="ECO:0000313" key="3">
    <source>
        <dbReference type="Proteomes" id="UP001224775"/>
    </source>
</evidence>
<evidence type="ECO:0000256" key="1">
    <source>
        <dbReference type="SAM" id="MobiDB-lite"/>
    </source>
</evidence>
<sequence length="200" mass="22357">MVEYEPQAIHHKTSESMGDDNSKEPSACLREEHDKEEDRQRMEEHSSSSLTLDGFLSVSPTPLSSSLYSSMQQDDFDEAEPELIARAKRCEEIMKLSQQAIDAEAARVNAANIKPLVWAKPAFEIDSPAADTATDDVAAVLTRHKQKSQVKPQGKRMSTREEVQAFVEFTDKWMPSAKRRSTSGNDDEGVGIGRNVWRSS</sequence>
<evidence type="ECO:0000313" key="2">
    <source>
        <dbReference type="EMBL" id="KAK1733582.1"/>
    </source>
</evidence>
<dbReference type="Proteomes" id="UP001224775">
    <property type="component" value="Unassembled WGS sequence"/>
</dbReference>
<feature type="compositionally biased region" description="Basic and acidic residues" evidence="1">
    <location>
        <begin position="29"/>
        <end position="46"/>
    </location>
</feature>
<proteinExistence type="predicted"/>
<name>A0AAD8XU76_9STRA</name>
<reference evidence="2" key="1">
    <citation type="submission" date="2023-06" db="EMBL/GenBank/DDBJ databases">
        <title>Survivors Of The Sea: Transcriptome response of Skeletonema marinoi to long-term dormancy.</title>
        <authorList>
            <person name="Pinder M.I.M."/>
            <person name="Kourtchenko O."/>
            <person name="Robertson E.K."/>
            <person name="Larsson T."/>
            <person name="Maumus F."/>
            <person name="Osuna-Cruz C.M."/>
            <person name="Vancaester E."/>
            <person name="Stenow R."/>
            <person name="Vandepoele K."/>
            <person name="Ploug H."/>
            <person name="Bruchert V."/>
            <person name="Godhe A."/>
            <person name="Topel M."/>
        </authorList>
    </citation>
    <scope>NUCLEOTIDE SEQUENCE</scope>
    <source>
        <strain evidence="2">R05AC</strain>
    </source>
</reference>
<protein>
    <submittedName>
        <fullName evidence="2">Uncharacterized protein</fullName>
    </submittedName>
</protein>
<feature type="region of interest" description="Disordered" evidence="1">
    <location>
        <begin position="1"/>
        <end position="57"/>
    </location>
</feature>
<comment type="caution">
    <text evidence="2">The sequence shown here is derived from an EMBL/GenBank/DDBJ whole genome shotgun (WGS) entry which is preliminary data.</text>
</comment>
<keyword evidence="3" id="KW-1185">Reference proteome</keyword>
<feature type="region of interest" description="Disordered" evidence="1">
    <location>
        <begin position="174"/>
        <end position="200"/>
    </location>
</feature>
<gene>
    <name evidence="2" type="ORF">QTG54_015755</name>
</gene>
<accession>A0AAD8XU76</accession>